<dbReference type="PRINTS" id="PR00463">
    <property type="entry name" value="EP450I"/>
</dbReference>
<dbReference type="PRINTS" id="PR00385">
    <property type="entry name" value="P450"/>
</dbReference>
<dbReference type="PANTHER" id="PTHR46300:SF7">
    <property type="entry name" value="P450, PUTATIVE (EUROFUNG)-RELATED"/>
    <property type="match status" value="1"/>
</dbReference>
<dbReference type="GO" id="GO:0016705">
    <property type="term" value="F:oxidoreductase activity, acting on paired donors, with incorporation or reduction of molecular oxygen"/>
    <property type="evidence" value="ECO:0007669"/>
    <property type="project" value="InterPro"/>
</dbReference>
<keyword evidence="6 14" id="KW-0812">Transmembrane</keyword>
<evidence type="ECO:0000313" key="16">
    <source>
        <dbReference type="Proteomes" id="UP000308197"/>
    </source>
</evidence>
<proteinExistence type="inferred from homology"/>
<dbReference type="Gene3D" id="1.10.630.10">
    <property type="entry name" value="Cytochrome P450"/>
    <property type="match status" value="1"/>
</dbReference>
<comment type="pathway">
    <text evidence="3">Secondary metabolite biosynthesis.</text>
</comment>
<keyword evidence="7 13" id="KW-0479">Metal-binding</keyword>
<feature type="binding site" description="axial binding residue" evidence="13">
    <location>
        <position position="432"/>
    </location>
    <ligand>
        <name>heme</name>
        <dbReference type="ChEBI" id="CHEBI:30413"/>
    </ligand>
    <ligandPart>
        <name>Fe</name>
        <dbReference type="ChEBI" id="CHEBI:18248"/>
    </ligandPart>
</feature>
<evidence type="ECO:0000256" key="11">
    <source>
        <dbReference type="ARBA" id="ARBA00023033"/>
    </source>
</evidence>
<evidence type="ECO:0000256" key="13">
    <source>
        <dbReference type="PIRSR" id="PIRSR602401-1"/>
    </source>
</evidence>
<keyword evidence="5 13" id="KW-0349">Heme</keyword>
<keyword evidence="9" id="KW-0560">Oxidoreductase</keyword>
<evidence type="ECO:0000256" key="4">
    <source>
        <dbReference type="ARBA" id="ARBA00010617"/>
    </source>
</evidence>
<dbReference type="InParanoid" id="A0A5C3NSC7"/>
<dbReference type="Proteomes" id="UP000308197">
    <property type="component" value="Unassembled WGS sequence"/>
</dbReference>
<protein>
    <submittedName>
        <fullName evidence="15">Cytochrome P450</fullName>
    </submittedName>
</protein>
<dbReference type="InterPro" id="IPR036396">
    <property type="entry name" value="Cyt_P450_sf"/>
</dbReference>
<evidence type="ECO:0000313" key="15">
    <source>
        <dbReference type="EMBL" id="TFK80436.1"/>
    </source>
</evidence>
<comment type="similarity">
    <text evidence="4">Belongs to the cytochrome P450 family.</text>
</comment>
<evidence type="ECO:0000256" key="2">
    <source>
        <dbReference type="ARBA" id="ARBA00004167"/>
    </source>
</evidence>
<comment type="subcellular location">
    <subcellularLocation>
        <location evidence="2">Membrane</location>
        <topology evidence="2">Single-pass membrane protein</topology>
    </subcellularLocation>
</comment>
<evidence type="ECO:0000256" key="10">
    <source>
        <dbReference type="ARBA" id="ARBA00023004"/>
    </source>
</evidence>
<evidence type="ECO:0000256" key="9">
    <source>
        <dbReference type="ARBA" id="ARBA00023002"/>
    </source>
</evidence>
<dbReference type="GO" id="GO:0004497">
    <property type="term" value="F:monooxygenase activity"/>
    <property type="evidence" value="ECO:0007669"/>
    <property type="project" value="UniProtKB-KW"/>
</dbReference>
<evidence type="ECO:0000256" key="14">
    <source>
        <dbReference type="SAM" id="Phobius"/>
    </source>
</evidence>
<accession>A0A5C3NSC7</accession>
<dbReference type="STRING" id="1314778.A0A5C3NSC7"/>
<dbReference type="InterPro" id="IPR002401">
    <property type="entry name" value="Cyt_P450_E_grp-I"/>
</dbReference>
<keyword evidence="10 13" id="KW-0408">Iron</keyword>
<evidence type="ECO:0000256" key="3">
    <source>
        <dbReference type="ARBA" id="ARBA00005179"/>
    </source>
</evidence>
<dbReference type="InterPro" id="IPR001128">
    <property type="entry name" value="Cyt_P450"/>
</dbReference>
<dbReference type="InterPro" id="IPR050364">
    <property type="entry name" value="Cytochrome_P450_fung"/>
</dbReference>
<dbReference type="GO" id="GO:0005506">
    <property type="term" value="F:iron ion binding"/>
    <property type="evidence" value="ECO:0007669"/>
    <property type="project" value="InterPro"/>
</dbReference>
<keyword evidence="12 14" id="KW-0472">Membrane</keyword>
<dbReference type="CDD" id="cd11065">
    <property type="entry name" value="CYP64-like"/>
    <property type="match status" value="1"/>
</dbReference>
<gene>
    <name evidence="15" type="ORF">K466DRAFT_503897</name>
</gene>
<organism evidence="15 16">
    <name type="scientific">Polyporus arcularius HHB13444</name>
    <dbReference type="NCBI Taxonomy" id="1314778"/>
    <lineage>
        <taxon>Eukaryota</taxon>
        <taxon>Fungi</taxon>
        <taxon>Dikarya</taxon>
        <taxon>Basidiomycota</taxon>
        <taxon>Agaricomycotina</taxon>
        <taxon>Agaricomycetes</taxon>
        <taxon>Polyporales</taxon>
        <taxon>Polyporaceae</taxon>
        <taxon>Polyporus</taxon>
    </lineage>
</organism>
<keyword evidence="11" id="KW-0503">Monooxygenase</keyword>
<evidence type="ECO:0000256" key="7">
    <source>
        <dbReference type="ARBA" id="ARBA00022723"/>
    </source>
</evidence>
<comment type="cofactor">
    <cofactor evidence="1 13">
        <name>heme</name>
        <dbReference type="ChEBI" id="CHEBI:30413"/>
    </cofactor>
</comment>
<evidence type="ECO:0000256" key="1">
    <source>
        <dbReference type="ARBA" id="ARBA00001971"/>
    </source>
</evidence>
<evidence type="ECO:0000256" key="12">
    <source>
        <dbReference type="ARBA" id="ARBA00023136"/>
    </source>
</evidence>
<dbReference type="GO" id="GO:0020037">
    <property type="term" value="F:heme binding"/>
    <property type="evidence" value="ECO:0007669"/>
    <property type="project" value="InterPro"/>
</dbReference>
<keyword evidence="8 14" id="KW-1133">Transmembrane helix</keyword>
<evidence type="ECO:0000256" key="5">
    <source>
        <dbReference type="ARBA" id="ARBA00022617"/>
    </source>
</evidence>
<feature type="transmembrane region" description="Helical" evidence="14">
    <location>
        <begin position="6"/>
        <end position="25"/>
    </location>
</feature>
<sequence length="501" mass="55946">MSHHFTPVLLVFLIIGVTILVPFLYHRRQRYPPGPPTNPFTGNITKFPLQGGWATLTKLKDAYGDLVFFHGLGTRILVLNSMKTIADLLEKRGNIYSDRPNFTVVGELMDLGQSMPLLPYGEEWRVQRKLVHGSLGPSSVKQYHKIQEDLAGLLAKQLLDDPVGFFDHVRLTASRLILAITYGLDVESADNDYITHAEDTMLMISKATVPGAFLCDFFPWMKHLPSWLPFQRTAREGKQMIDELVTRPLEHVKQAMENSSAPRSLTQELLASDEQYPNKEHHIRWSMGSLYGAGGETTYATVLTCIMAMALHPDKLRLAQAEIDAVVGTDRLPTIGDRTHLPYVNAVIKETMRWHPALPLGIARSVTKDDIYNGYHIPRGTIVIPNVWAVAFEHCGVHSPSEFIPERFLVTTSEAVPADPAIWAFGFARRICPGKHLAENSLFIIIATILAAFNISEPSDRALDVQFTAGLVSYPLPFTCDITPRSSARASQVVWRASQVD</sequence>
<evidence type="ECO:0000256" key="8">
    <source>
        <dbReference type="ARBA" id="ARBA00022989"/>
    </source>
</evidence>
<dbReference type="Pfam" id="PF00067">
    <property type="entry name" value="p450"/>
    <property type="match status" value="1"/>
</dbReference>
<dbReference type="SUPFAM" id="SSF48264">
    <property type="entry name" value="Cytochrome P450"/>
    <property type="match status" value="1"/>
</dbReference>
<reference evidence="15 16" key="1">
    <citation type="journal article" date="2019" name="Nat. Ecol. Evol.">
        <title>Megaphylogeny resolves global patterns of mushroom evolution.</title>
        <authorList>
            <person name="Varga T."/>
            <person name="Krizsan K."/>
            <person name="Foldi C."/>
            <person name="Dima B."/>
            <person name="Sanchez-Garcia M."/>
            <person name="Sanchez-Ramirez S."/>
            <person name="Szollosi G.J."/>
            <person name="Szarkandi J.G."/>
            <person name="Papp V."/>
            <person name="Albert L."/>
            <person name="Andreopoulos W."/>
            <person name="Angelini C."/>
            <person name="Antonin V."/>
            <person name="Barry K.W."/>
            <person name="Bougher N.L."/>
            <person name="Buchanan P."/>
            <person name="Buyck B."/>
            <person name="Bense V."/>
            <person name="Catcheside P."/>
            <person name="Chovatia M."/>
            <person name="Cooper J."/>
            <person name="Damon W."/>
            <person name="Desjardin D."/>
            <person name="Finy P."/>
            <person name="Geml J."/>
            <person name="Haridas S."/>
            <person name="Hughes K."/>
            <person name="Justo A."/>
            <person name="Karasinski D."/>
            <person name="Kautmanova I."/>
            <person name="Kiss B."/>
            <person name="Kocsube S."/>
            <person name="Kotiranta H."/>
            <person name="LaButti K.M."/>
            <person name="Lechner B.E."/>
            <person name="Liimatainen K."/>
            <person name="Lipzen A."/>
            <person name="Lukacs Z."/>
            <person name="Mihaltcheva S."/>
            <person name="Morgado L.N."/>
            <person name="Niskanen T."/>
            <person name="Noordeloos M.E."/>
            <person name="Ohm R.A."/>
            <person name="Ortiz-Santana B."/>
            <person name="Ovrebo C."/>
            <person name="Racz N."/>
            <person name="Riley R."/>
            <person name="Savchenko A."/>
            <person name="Shiryaev A."/>
            <person name="Soop K."/>
            <person name="Spirin V."/>
            <person name="Szebenyi C."/>
            <person name="Tomsovsky M."/>
            <person name="Tulloss R.E."/>
            <person name="Uehling J."/>
            <person name="Grigoriev I.V."/>
            <person name="Vagvolgyi C."/>
            <person name="Papp T."/>
            <person name="Martin F.M."/>
            <person name="Miettinen O."/>
            <person name="Hibbett D.S."/>
            <person name="Nagy L.G."/>
        </authorList>
    </citation>
    <scope>NUCLEOTIDE SEQUENCE [LARGE SCALE GENOMIC DNA]</scope>
    <source>
        <strain evidence="15 16">HHB13444</strain>
    </source>
</reference>
<keyword evidence="16" id="KW-1185">Reference proteome</keyword>
<dbReference type="AlphaFoldDB" id="A0A5C3NSC7"/>
<dbReference type="GO" id="GO:0016020">
    <property type="term" value="C:membrane"/>
    <property type="evidence" value="ECO:0007669"/>
    <property type="project" value="UniProtKB-SubCell"/>
</dbReference>
<name>A0A5C3NSC7_9APHY</name>
<evidence type="ECO:0000256" key="6">
    <source>
        <dbReference type="ARBA" id="ARBA00022692"/>
    </source>
</evidence>
<dbReference type="PANTHER" id="PTHR46300">
    <property type="entry name" value="P450, PUTATIVE (EUROFUNG)-RELATED-RELATED"/>
    <property type="match status" value="1"/>
</dbReference>
<dbReference type="EMBL" id="ML211772">
    <property type="protein sequence ID" value="TFK80436.1"/>
    <property type="molecule type" value="Genomic_DNA"/>
</dbReference>